<evidence type="ECO:0000256" key="3">
    <source>
        <dbReference type="SAM" id="MobiDB-lite"/>
    </source>
</evidence>
<keyword evidence="1" id="KW-0808">Transferase</keyword>
<keyword evidence="6" id="KW-1185">Reference proteome</keyword>
<dbReference type="InterPro" id="IPR031641">
    <property type="entry name" value="PapA_C"/>
</dbReference>
<sequence>MSDHDIPNSEPPAAQPPEPKCRAVGGTEYSWCKAVPLGTGVTVLGLLFSKPPDLPLLQNALHNLQNSHPILRSKLHYDPTTTTFSFLTPTNPQPLLQIQPFDLQSTSRILQTHPNQSSSVTPFRLIVEHEINNNTTWRNPEHPLYADNDVMYASVYTLSEAQWALTLRLHTSACDRTAAVSLLRELLEVVTAQSGNGEGAEREIGDNVEVNLGIEQMIPAGKANKPFWARGVDMLGYSLNSFRLSNLNFIDVDSPKCSQLVRLQMTPLDTQKLLAGCKSRGIKLCAALAAAALIAAYSSKKLPDHQREKYAVVTLIDCRSVLDPVLSSHHIGFYHSAIMNTHDISAEEQLWELANRCYRSFANAKNSNKHFSDMSDLNFLMCKAIENPNLTPSSSMRTALVSVFEDPIDDFSKIHQQLGIEDYVGCASAHGVGPSIAIFDTIRNGGLDCTCVYPSPLHSRKQMQGLIDDMRRILVDACNQLGSES</sequence>
<dbReference type="Pfam" id="PF16911">
    <property type="entry name" value="PapA_C"/>
    <property type="match status" value="1"/>
</dbReference>
<evidence type="ECO:0000313" key="6">
    <source>
        <dbReference type="Proteomes" id="UP001459277"/>
    </source>
</evidence>
<evidence type="ECO:0000313" key="5">
    <source>
        <dbReference type="EMBL" id="KAK9985843.1"/>
    </source>
</evidence>
<feature type="region of interest" description="Disordered" evidence="3">
    <location>
        <begin position="1"/>
        <end position="21"/>
    </location>
</feature>
<feature type="compositionally biased region" description="Pro residues" evidence="3">
    <location>
        <begin position="9"/>
        <end position="18"/>
    </location>
</feature>
<accession>A0AAW2BK91</accession>
<evidence type="ECO:0000256" key="1">
    <source>
        <dbReference type="ARBA" id="ARBA00022679"/>
    </source>
</evidence>
<evidence type="ECO:0000256" key="2">
    <source>
        <dbReference type="ARBA" id="ARBA00023315"/>
    </source>
</evidence>
<dbReference type="EMBL" id="JAZDWU010000011">
    <property type="protein sequence ID" value="KAK9985843.1"/>
    <property type="molecule type" value="Genomic_DNA"/>
</dbReference>
<gene>
    <name evidence="5" type="ORF">SO802_030794</name>
</gene>
<dbReference type="PANTHER" id="PTHR34375:SF2">
    <property type="entry name" value="GATA ZINC FINGER PROTEIN"/>
    <property type="match status" value="1"/>
</dbReference>
<dbReference type="SUPFAM" id="SSF52777">
    <property type="entry name" value="CoA-dependent acyltransferases"/>
    <property type="match status" value="2"/>
</dbReference>
<organism evidence="5 6">
    <name type="scientific">Lithocarpus litseifolius</name>
    <dbReference type="NCBI Taxonomy" id="425828"/>
    <lineage>
        <taxon>Eukaryota</taxon>
        <taxon>Viridiplantae</taxon>
        <taxon>Streptophyta</taxon>
        <taxon>Embryophyta</taxon>
        <taxon>Tracheophyta</taxon>
        <taxon>Spermatophyta</taxon>
        <taxon>Magnoliopsida</taxon>
        <taxon>eudicotyledons</taxon>
        <taxon>Gunneridae</taxon>
        <taxon>Pentapetalae</taxon>
        <taxon>rosids</taxon>
        <taxon>fabids</taxon>
        <taxon>Fagales</taxon>
        <taxon>Fagaceae</taxon>
        <taxon>Lithocarpus</taxon>
    </lineage>
</organism>
<dbReference type="Gene3D" id="3.30.559.10">
    <property type="entry name" value="Chloramphenicol acetyltransferase-like domain"/>
    <property type="match status" value="1"/>
</dbReference>
<dbReference type="AlphaFoldDB" id="A0AAW2BK91"/>
<keyword evidence="2" id="KW-0012">Acyltransferase</keyword>
<protein>
    <recommendedName>
        <fullName evidence="4">Phthiocerol/phthiodiolone dimycocerosyl transferase C-terminal domain-containing protein</fullName>
    </recommendedName>
</protein>
<evidence type="ECO:0000259" key="4">
    <source>
        <dbReference type="Pfam" id="PF16911"/>
    </source>
</evidence>
<dbReference type="PANTHER" id="PTHR34375">
    <property type="entry name" value="GATA ZINC FINGER PROTEIN-RELATED"/>
    <property type="match status" value="1"/>
</dbReference>
<dbReference type="InterPro" id="IPR023213">
    <property type="entry name" value="CAT-like_dom_sf"/>
</dbReference>
<proteinExistence type="predicted"/>
<name>A0AAW2BK91_9ROSI</name>
<feature type="domain" description="Phthiocerol/phthiodiolone dimycocerosyl transferase C-terminal" evidence="4">
    <location>
        <begin position="259"/>
        <end position="358"/>
    </location>
</feature>
<comment type="caution">
    <text evidence="5">The sequence shown here is derived from an EMBL/GenBank/DDBJ whole genome shotgun (WGS) entry which is preliminary data.</text>
</comment>
<dbReference type="Gene3D" id="3.30.559.30">
    <property type="entry name" value="Nonribosomal peptide synthetase, condensation domain"/>
    <property type="match status" value="1"/>
</dbReference>
<dbReference type="GO" id="GO:0016746">
    <property type="term" value="F:acyltransferase activity"/>
    <property type="evidence" value="ECO:0007669"/>
    <property type="project" value="UniProtKB-KW"/>
</dbReference>
<reference evidence="5 6" key="1">
    <citation type="submission" date="2024-01" db="EMBL/GenBank/DDBJ databases">
        <title>A telomere-to-telomere, gap-free genome of sweet tea (Lithocarpus litseifolius).</title>
        <authorList>
            <person name="Zhou J."/>
        </authorList>
    </citation>
    <scope>NUCLEOTIDE SEQUENCE [LARGE SCALE GENOMIC DNA]</scope>
    <source>
        <strain evidence="5">Zhou-2022a</strain>
        <tissue evidence="5">Leaf</tissue>
    </source>
</reference>
<dbReference type="Proteomes" id="UP001459277">
    <property type="component" value="Unassembled WGS sequence"/>
</dbReference>